<evidence type="ECO:0000256" key="3">
    <source>
        <dbReference type="ARBA" id="ARBA00022670"/>
    </source>
</evidence>
<keyword evidence="8" id="KW-0133">Cell shape</keyword>
<dbReference type="Gene3D" id="1.10.3810.10">
    <property type="entry name" value="Biosynthetic peptidoglycan transglycosylase-like"/>
    <property type="match status" value="1"/>
</dbReference>
<keyword evidence="9" id="KW-0573">Peptidoglycan synthesis</keyword>
<proteinExistence type="predicted"/>
<keyword evidence="4 19" id="KW-0328">Glycosyltransferase</keyword>
<evidence type="ECO:0000256" key="13">
    <source>
        <dbReference type="ARBA" id="ARBA00023316"/>
    </source>
</evidence>
<evidence type="ECO:0000256" key="14">
    <source>
        <dbReference type="ARBA" id="ARBA00044770"/>
    </source>
</evidence>
<reference evidence="19" key="1">
    <citation type="submission" date="2018-06" db="EMBL/GenBank/DDBJ databases">
        <authorList>
            <person name="Zhirakovskaya E."/>
        </authorList>
    </citation>
    <scope>NUCLEOTIDE SEQUENCE</scope>
</reference>
<keyword evidence="7" id="KW-0378">Hydrolase</keyword>
<dbReference type="InterPro" id="IPR012338">
    <property type="entry name" value="Beta-lactam/transpept-like"/>
</dbReference>
<sequence>MDVKHFTGEEVPVKNKKNLVWRWLKIGLVVGFVCLLLGAASVGGVLYYFSQDLPSLSAAGSYAPSQATRVYSDQNKVIGEFFIEKRVFVPFERMPKHLIQSILAVEDARFYEHKGFDPIRIVRAFIKNVQSGAIRQGASTITQQVTRSLFLTPERTIQRKIKELILSRKMEVMLSKDQILEIYLNQIYFGHGAYGVQVASQTYFGKDVSEISLEEAAFLAGLPKAPNNYSPYRAPEKAKFRQRIVLRRLLAEQYITKDRYREAYENDLVFQKLDPGDVSGLYFTEYVRQYLISRYGADLLYKGGLNVYTTLNSEMQETAERALREGLRKLDKRQGYRGPVRLYQSDVSGDAVQTSHKGEGEVLKQGEFLEARVLSGTEAYALVDAKGFIGKILLEDMLWAAQKLKGRDVRKDRVLIEHAKPGDILKPDDVVLVRVKQVGLLENQQAQARAVTAFAETLSESEILFSLEQEPIVEGGFIALDPATGTVSAMVGGYDFKRSEYNRAVSAKRQPGSVFKPIIYGTAIERGLTPASILIDNPVIFTDDETHKVWKPENYEKKFYGPTTLRDALTHSRNLATVKLLRQIGIKSVVSYAQRIGIKSPLTRDLSLALGSSGLSLLELTSAFGVYANAGIRVEPTLILSVTDQHGRVLESRDLVPKRVLSKETAYVVTNIMEDVVQRGTAKRARVLGRPVAGKTGTTNEYTDAWFVGYTPNMAAGVWVGFDDNRSLGRNESGGRTALPIWVSFMDEALARLPVVPFSIPDEIVYAKINPTTGYLAEEGESGEMEIFVKGTEPKYEEKTLSSPTDFFRFDQESGAF</sequence>
<dbReference type="PANTHER" id="PTHR32282:SF27">
    <property type="entry name" value="PENICILLIN-BINDING PROTEIN 1A"/>
    <property type="match status" value="1"/>
</dbReference>
<dbReference type="InterPro" id="IPR023346">
    <property type="entry name" value="Lysozyme-like_dom_sf"/>
</dbReference>
<gene>
    <name evidence="19" type="ORF">MNBD_NITROSPIRAE01-152</name>
</gene>
<feature type="transmembrane region" description="Helical" evidence="16">
    <location>
        <begin position="26"/>
        <end position="49"/>
    </location>
</feature>
<evidence type="ECO:0000313" key="19">
    <source>
        <dbReference type="EMBL" id="VAX33063.1"/>
    </source>
</evidence>
<dbReference type="GO" id="GO:0071555">
    <property type="term" value="P:cell wall organization"/>
    <property type="evidence" value="ECO:0007669"/>
    <property type="project" value="UniProtKB-KW"/>
</dbReference>
<organism evidence="19">
    <name type="scientific">hydrothermal vent metagenome</name>
    <dbReference type="NCBI Taxonomy" id="652676"/>
    <lineage>
        <taxon>unclassified sequences</taxon>
        <taxon>metagenomes</taxon>
        <taxon>ecological metagenomes</taxon>
    </lineage>
</organism>
<evidence type="ECO:0000256" key="9">
    <source>
        <dbReference type="ARBA" id="ARBA00022984"/>
    </source>
</evidence>
<evidence type="ECO:0000256" key="15">
    <source>
        <dbReference type="ARBA" id="ARBA00049902"/>
    </source>
</evidence>
<comment type="subcellular location">
    <subcellularLocation>
        <location evidence="1">Membrane</location>
    </subcellularLocation>
</comment>
<evidence type="ECO:0000259" key="18">
    <source>
        <dbReference type="Pfam" id="PF00912"/>
    </source>
</evidence>
<dbReference type="NCBIfam" id="TIGR02074">
    <property type="entry name" value="PBP_1a_fam"/>
    <property type="match status" value="1"/>
</dbReference>
<dbReference type="InterPro" id="IPR001460">
    <property type="entry name" value="PCN-bd_Tpept"/>
</dbReference>
<dbReference type="GO" id="GO:0009252">
    <property type="term" value="P:peptidoglycan biosynthetic process"/>
    <property type="evidence" value="ECO:0007669"/>
    <property type="project" value="UniProtKB-KW"/>
</dbReference>
<keyword evidence="11 16" id="KW-0472">Membrane</keyword>
<evidence type="ECO:0000256" key="2">
    <source>
        <dbReference type="ARBA" id="ARBA00022645"/>
    </source>
</evidence>
<dbReference type="GO" id="GO:0004180">
    <property type="term" value="F:carboxypeptidase activity"/>
    <property type="evidence" value="ECO:0007669"/>
    <property type="project" value="UniProtKB-KW"/>
</dbReference>
<feature type="domain" description="Penicillin-binding protein transpeptidase" evidence="17">
    <location>
        <begin position="475"/>
        <end position="715"/>
    </location>
</feature>
<dbReference type="Gene3D" id="3.40.710.10">
    <property type="entry name" value="DD-peptidase/beta-lactamase superfamily"/>
    <property type="match status" value="2"/>
</dbReference>
<evidence type="ECO:0000256" key="6">
    <source>
        <dbReference type="ARBA" id="ARBA00022692"/>
    </source>
</evidence>
<comment type="catalytic activity">
    <reaction evidence="15">
        <text>[GlcNAc-(1-&gt;4)-Mur2Ac(oyl-L-Ala-gamma-D-Glu-L-Lys-D-Ala-D-Ala)](n)-di-trans,octa-cis-undecaprenyl diphosphate + beta-D-GlcNAc-(1-&gt;4)-Mur2Ac(oyl-L-Ala-gamma-D-Glu-L-Lys-D-Ala-D-Ala)-di-trans,octa-cis-undecaprenyl diphosphate = [GlcNAc-(1-&gt;4)-Mur2Ac(oyl-L-Ala-gamma-D-Glu-L-Lys-D-Ala-D-Ala)](n+1)-di-trans,octa-cis-undecaprenyl diphosphate + di-trans,octa-cis-undecaprenyl diphosphate + H(+)</text>
        <dbReference type="Rhea" id="RHEA:23708"/>
        <dbReference type="Rhea" id="RHEA-COMP:9602"/>
        <dbReference type="Rhea" id="RHEA-COMP:9603"/>
        <dbReference type="ChEBI" id="CHEBI:15378"/>
        <dbReference type="ChEBI" id="CHEBI:58405"/>
        <dbReference type="ChEBI" id="CHEBI:60033"/>
        <dbReference type="ChEBI" id="CHEBI:78435"/>
        <dbReference type="EC" id="2.4.99.28"/>
    </reaction>
</comment>
<dbReference type="Pfam" id="PF00905">
    <property type="entry name" value="Transpeptidase"/>
    <property type="match status" value="1"/>
</dbReference>
<keyword evidence="6 16" id="KW-0812">Transmembrane</keyword>
<dbReference type="EC" id="2.4.99.28" evidence="14"/>
<dbReference type="GO" id="GO:0008955">
    <property type="term" value="F:peptidoglycan glycosyltransferase activity"/>
    <property type="evidence" value="ECO:0007669"/>
    <property type="project" value="UniProtKB-EC"/>
</dbReference>
<dbReference type="SUPFAM" id="SSF53955">
    <property type="entry name" value="Lysozyme-like"/>
    <property type="match status" value="1"/>
</dbReference>
<keyword evidence="10 16" id="KW-1133">Transmembrane helix</keyword>
<dbReference type="InterPro" id="IPR001264">
    <property type="entry name" value="Glyco_trans_51"/>
</dbReference>
<dbReference type="EMBL" id="UOGF01000101">
    <property type="protein sequence ID" value="VAX33063.1"/>
    <property type="molecule type" value="Genomic_DNA"/>
</dbReference>
<evidence type="ECO:0000256" key="1">
    <source>
        <dbReference type="ARBA" id="ARBA00004370"/>
    </source>
</evidence>
<dbReference type="FunFam" id="1.10.3810.10:FF:000003">
    <property type="entry name" value="Penicillin-binding protein 1a"/>
    <property type="match status" value="1"/>
</dbReference>
<dbReference type="InterPro" id="IPR036950">
    <property type="entry name" value="PBP_transglycosylase"/>
</dbReference>
<dbReference type="SUPFAM" id="SSF56601">
    <property type="entry name" value="beta-lactamase/transpeptidase-like"/>
    <property type="match status" value="1"/>
</dbReference>
<dbReference type="GO" id="GO:0016020">
    <property type="term" value="C:membrane"/>
    <property type="evidence" value="ECO:0007669"/>
    <property type="project" value="UniProtKB-SubCell"/>
</dbReference>
<evidence type="ECO:0000256" key="7">
    <source>
        <dbReference type="ARBA" id="ARBA00022801"/>
    </source>
</evidence>
<evidence type="ECO:0000256" key="11">
    <source>
        <dbReference type="ARBA" id="ARBA00023136"/>
    </source>
</evidence>
<evidence type="ECO:0000256" key="16">
    <source>
        <dbReference type="SAM" id="Phobius"/>
    </source>
</evidence>
<dbReference type="GO" id="GO:0006508">
    <property type="term" value="P:proteolysis"/>
    <property type="evidence" value="ECO:0007669"/>
    <property type="project" value="UniProtKB-KW"/>
</dbReference>
<accession>A0A3B1D8A2</accession>
<keyword evidence="3" id="KW-0645">Protease</keyword>
<dbReference type="GO" id="GO:0008658">
    <property type="term" value="F:penicillin binding"/>
    <property type="evidence" value="ECO:0007669"/>
    <property type="project" value="InterPro"/>
</dbReference>
<dbReference type="InterPro" id="IPR050396">
    <property type="entry name" value="Glycosyltr_51/Transpeptidase"/>
</dbReference>
<evidence type="ECO:0000259" key="17">
    <source>
        <dbReference type="Pfam" id="PF00905"/>
    </source>
</evidence>
<evidence type="ECO:0000256" key="10">
    <source>
        <dbReference type="ARBA" id="ARBA00022989"/>
    </source>
</evidence>
<keyword evidence="12" id="KW-0511">Multifunctional enzyme</keyword>
<protein>
    <recommendedName>
        <fullName evidence="14">peptidoglycan glycosyltransferase</fullName>
        <ecNumber evidence="14">2.4.99.28</ecNumber>
    </recommendedName>
</protein>
<keyword evidence="13" id="KW-0961">Cell wall biogenesis/degradation</keyword>
<dbReference type="Pfam" id="PF00912">
    <property type="entry name" value="Transgly"/>
    <property type="match status" value="1"/>
</dbReference>
<evidence type="ECO:0000256" key="5">
    <source>
        <dbReference type="ARBA" id="ARBA00022679"/>
    </source>
</evidence>
<dbReference type="AlphaFoldDB" id="A0A3B1D8A2"/>
<name>A0A3B1D8A2_9ZZZZ</name>
<evidence type="ECO:0000256" key="8">
    <source>
        <dbReference type="ARBA" id="ARBA00022960"/>
    </source>
</evidence>
<keyword evidence="5 19" id="KW-0808">Transferase</keyword>
<keyword evidence="2" id="KW-0121">Carboxypeptidase</keyword>
<dbReference type="GO" id="GO:0008360">
    <property type="term" value="P:regulation of cell shape"/>
    <property type="evidence" value="ECO:0007669"/>
    <property type="project" value="UniProtKB-KW"/>
</dbReference>
<evidence type="ECO:0000256" key="4">
    <source>
        <dbReference type="ARBA" id="ARBA00022676"/>
    </source>
</evidence>
<feature type="domain" description="Glycosyl transferase family 51" evidence="18">
    <location>
        <begin position="76"/>
        <end position="249"/>
    </location>
</feature>
<evidence type="ECO:0000256" key="12">
    <source>
        <dbReference type="ARBA" id="ARBA00023268"/>
    </source>
</evidence>
<dbReference type="GO" id="GO:0030288">
    <property type="term" value="C:outer membrane-bounded periplasmic space"/>
    <property type="evidence" value="ECO:0007669"/>
    <property type="project" value="TreeGrafter"/>
</dbReference>
<dbReference type="PANTHER" id="PTHR32282">
    <property type="entry name" value="BINDING PROTEIN TRANSPEPTIDASE, PUTATIVE-RELATED"/>
    <property type="match status" value="1"/>
</dbReference>